<dbReference type="PRINTS" id="PR00081">
    <property type="entry name" value="GDHRDH"/>
</dbReference>
<keyword evidence="4" id="KW-1185">Reference proteome</keyword>
<reference evidence="3 4" key="1">
    <citation type="submission" date="2018-10" db="EMBL/GenBank/DDBJ databases">
        <authorList>
            <person name="Criscuolo A."/>
        </authorList>
    </citation>
    <scope>NUCLEOTIDE SEQUENCE [LARGE SCALE GENOMIC DNA]</scope>
    <source>
        <strain evidence="3">DnA1</strain>
    </source>
</reference>
<dbReference type="EC" id="1.1.1.100" evidence="3"/>
<dbReference type="Gene3D" id="3.40.50.720">
    <property type="entry name" value="NAD(P)-binding Rossmann-like Domain"/>
    <property type="match status" value="1"/>
</dbReference>
<gene>
    <name evidence="3" type="primary">fabG_2</name>
    <name evidence="3" type="ORF">PIGHUM_00238</name>
</gene>
<dbReference type="Pfam" id="PF13561">
    <property type="entry name" value="adh_short_C2"/>
    <property type="match status" value="1"/>
</dbReference>
<evidence type="ECO:0000256" key="2">
    <source>
        <dbReference type="ARBA" id="ARBA00023002"/>
    </source>
</evidence>
<organism evidence="3 4">
    <name type="scientific">Pigmentiphaga humi</name>
    <dbReference type="NCBI Taxonomy" id="2478468"/>
    <lineage>
        <taxon>Bacteria</taxon>
        <taxon>Pseudomonadati</taxon>
        <taxon>Pseudomonadota</taxon>
        <taxon>Betaproteobacteria</taxon>
        <taxon>Burkholderiales</taxon>
        <taxon>Alcaligenaceae</taxon>
        <taxon>Pigmentiphaga</taxon>
    </lineage>
</organism>
<evidence type="ECO:0000313" key="3">
    <source>
        <dbReference type="EMBL" id="VCU68188.1"/>
    </source>
</evidence>
<evidence type="ECO:0000313" key="4">
    <source>
        <dbReference type="Proteomes" id="UP000277294"/>
    </source>
</evidence>
<dbReference type="InterPro" id="IPR036291">
    <property type="entry name" value="NAD(P)-bd_dom_sf"/>
</dbReference>
<dbReference type="PRINTS" id="PR00080">
    <property type="entry name" value="SDRFAMILY"/>
</dbReference>
<dbReference type="InterPro" id="IPR002347">
    <property type="entry name" value="SDR_fam"/>
</dbReference>
<evidence type="ECO:0000256" key="1">
    <source>
        <dbReference type="ARBA" id="ARBA00006484"/>
    </source>
</evidence>
<comment type="similarity">
    <text evidence="1">Belongs to the short-chain dehydrogenases/reductases (SDR) family.</text>
</comment>
<dbReference type="Proteomes" id="UP000277294">
    <property type="component" value="Unassembled WGS sequence"/>
</dbReference>
<dbReference type="CDD" id="cd05233">
    <property type="entry name" value="SDR_c"/>
    <property type="match status" value="1"/>
</dbReference>
<dbReference type="SUPFAM" id="SSF51735">
    <property type="entry name" value="NAD(P)-binding Rossmann-fold domains"/>
    <property type="match status" value="1"/>
</dbReference>
<proteinExistence type="inferred from homology"/>
<dbReference type="RefSeq" id="WP_124077422.1">
    <property type="nucleotide sequence ID" value="NZ_UWPJ01000005.1"/>
</dbReference>
<dbReference type="GO" id="GO:0004316">
    <property type="term" value="F:3-oxoacyl-[acyl-carrier-protein] reductase (NADPH) activity"/>
    <property type="evidence" value="ECO:0007669"/>
    <property type="project" value="UniProtKB-EC"/>
</dbReference>
<dbReference type="FunFam" id="3.40.50.720:FF:000173">
    <property type="entry name" value="3-oxoacyl-[acyl-carrier protein] reductase"/>
    <property type="match status" value="1"/>
</dbReference>
<dbReference type="PANTHER" id="PTHR42879">
    <property type="entry name" value="3-OXOACYL-(ACYL-CARRIER-PROTEIN) REDUCTASE"/>
    <property type="match status" value="1"/>
</dbReference>
<dbReference type="PANTHER" id="PTHR42879:SF2">
    <property type="entry name" value="3-OXOACYL-[ACYL-CARRIER-PROTEIN] REDUCTASE FABG"/>
    <property type="match status" value="1"/>
</dbReference>
<dbReference type="InterPro" id="IPR050259">
    <property type="entry name" value="SDR"/>
</dbReference>
<sequence length="244" mass="25476">MNSTVAEKPAALVTGASRGIGRAIAARLIDDGYEVFNFSRRAPASLLPGEVFVSVDLADGDATRRAVDGLAARRQVLHLVNNAGMIEVNEIERISADQMARTLALNLIAPLVLLQGLLPAMRAAGRGRVVNIGSRSALGKPGRSTYSASKAGIVGMGRTWALELAPHGITVNTVAPGPVATELFNEANPPGDARTRKLEATIPVGRFGRPDEVAHAVAMFMDPRAGYVTGQVLYVCGGLTVGTA</sequence>
<dbReference type="OrthoDB" id="8665216at2"/>
<name>A0A3P4AXP3_9BURK</name>
<keyword evidence="2 3" id="KW-0560">Oxidoreductase</keyword>
<dbReference type="AlphaFoldDB" id="A0A3P4AXP3"/>
<accession>A0A3P4AXP3</accession>
<protein>
    <submittedName>
        <fullName evidence="3">3-oxoacyl-[acyl-carrier-protein] reductase FabG</fullName>
        <ecNumber evidence="3">1.1.1.100</ecNumber>
    </submittedName>
</protein>
<dbReference type="EMBL" id="UWPJ01000005">
    <property type="protein sequence ID" value="VCU68188.1"/>
    <property type="molecule type" value="Genomic_DNA"/>
</dbReference>